<name>R7W8B2_AEGTA</name>
<evidence type="ECO:0000313" key="1">
    <source>
        <dbReference type="EnsemblPlants" id="EMT18091"/>
    </source>
</evidence>
<protein>
    <recommendedName>
        <fullName evidence="2">F-box domain-containing protein</fullName>
    </recommendedName>
</protein>
<reference evidence="1" key="1">
    <citation type="submission" date="2015-06" db="UniProtKB">
        <authorList>
            <consortium name="EnsemblPlants"/>
        </authorList>
    </citation>
    <scope>IDENTIFICATION</scope>
</reference>
<proteinExistence type="predicted"/>
<dbReference type="PANTHER" id="PTHR33110:SF114">
    <property type="entry name" value="F-BOX DOMAIN-CONTAINING PROTEIN"/>
    <property type="match status" value="1"/>
</dbReference>
<sequence length="151" mass="17422">MATSWADLHPDLLDLVVAELVYPGDRARARAVCRSWHAAVRRHGPQAAKLPWIVFPDGEFITPTDGSRWERPDSVPDNARCCGSANEWLLLGIYEPTLIYVREDEVETYCFHNYVLHNIFSLEYVPLTELDAVLHRAYHILKFRMRSTTHC</sequence>
<accession>R7W8B2</accession>
<dbReference type="Gene3D" id="1.20.1280.50">
    <property type="match status" value="1"/>
</dbReference>
<organism evidence="1">
    <name type="scientific">Aegilops tauschii</name>
    <name type="common">Tausch's goatgrass</name>
    <name type="synonym">Aegilops squarrosa</name>
    <dbReference type="NCBI Taxonomy" id="37682"/>
    <lineage>
        <taxon>Eukaryota</taxon>
        <taxon>Viridiplantae</taxon>
        <taxon>Streptophyta</taxon>
        <taxon>Embryophyta</taxon>
        <taxon>Tracheophyta</taxon>
        <taxon>Spermatophyta</taxon>
        <taxon>Magnoliopsida</taxon>
        <taxon>Liliopsida</taxon>
        <taxon>Poales</taxon>
        <taxon>Poaceae</taxon>
        <taxon>BOP clade</taxon>
        <taxon>Pooideae</taxon>
        <taxon>Triticodae</taxon>
        <taxon>Triticeae</taxon>
        <taxon>Triticinae</taxon>
        <taxon>Aegilops</taxon>
    </lineage>
</organism>
<evidence type="ECO:0008006" key="2">
    <source>
        <dbReference type="Google" id="ProtNLM"/>
    </source>
</evidence>
<dbReference type="PANTHER" id="PTHR33110">
    <property type="entry name" value="F-BOX/KELCH-REPEAT PROTEIN-RELATED"/>
    <property type="match status" value="1"/>
</dbReference>
<dbReference type="AlphaFoldDB" id="R7W8B2"/>
<dbReference type="EnsemblPlants" id="EMT18091">
    <property type="protein sequence ID" value="EMT18091"/>
    <property type="gene ID" value="F775_03843"/>
</dbReference>